<reference evidence="3" key="1">
    <citation type="submission" date="2021-03" db="EMBL/GenBank/DDBJ databases">
        <title>Draft genome sequence of rust myrtle Austropuccinia psidii MF-1, a brazilian biotype.</title>
        <authorList>
            <person name="Quecine M.C."/>
            <person name="Pachon D.M.R."/>
            <person name="Bonatelli M.L."/>
            <person name="Correr F.H."/>
            <person name="Franceschini L.M."/>
            <person name="Leite T.F."/>
            <person name="Margarido G.R.A."/>
            <person name="Almeida C.A."/>
            <person name="Ferrarezi J.A."/>
            <person name="Labate C.A."/>
        </authorList>
    </citation>
    <scope>NUCLEOTIDE SEQUENCE</scope>
    <source>
        <strain evidence="3">MF-1</strain>
    </source>
</reference>
<dbReference type="InterPro" id="IPR012337">
    <property type="entry name" value="RNaseH-like_sf"/>
</dbReference>
<feature type="domain" description="Integrase catalytic" evidence="2">
    <location>
        <begin position="1"/>
        <end position="161"/>
    </location>
</feature>
<dbReference type="GO" id="GO:0003723">
    <property type="term" value="F:RNA binding"/>
    <property type="evidence" value="ECO:0007669"/>
    <property type="project" value="UniProtKB-KW"/>
</dbReference>
<sequence length="165" mass="19110">MDLVTGLPPGGDRVYNSCLVIFERFSNTTIFLPFHNNDKPMYTALLIWNRVLSWTGIFTNIISDGDPKFTSALWKNLHKLFWVKVSFSTDYLPNADDLAERMIRDLEEMVRNICEYGLELKDCDVFTYYWCTLLPELELAYSTSIHASTNMTPAIIEKGWNPRLP</sequence>
<evidence type="ECO:0000313" key="3">
    <source>
        <dbReference type="EMBL" id="MBW0525507.1"/>
    </source>
</evidence>
<dbReference type="PANTHER" id="PTHR37984:SF5">
    <property type="entry name" value="PROTEIN NYNRIN-LIKE"/>
    <property type="match status" value="1"/>
</dbReference>
<dbReference type="InterPro" id="IPR050951">
    <property type="entry name" value="Retrovirus_Pol_polyprotein"/>
</dbReference>
<dbReference type="Proteomes" id="UP000765509">
    <property type="component" value="Unassembled WGS sequence"/>
</dbReference>
<dbReference type="GO" id="GO:0005634">
    <property type="term" value="C:nucleus"/>
    <property type="evidence" value="ECO:0007669"/>
    <property type="project" value="UniProtKB-ARBA"/>
</dbReference>
<dbReference type="AlphaFoldDB" id="A0A9Q3I335"/>
<name>A0A9Q3I335_9BASI</name>
<accession>A0A9Q3I335</accession>
<dbReference type="PROSITE" id="PS50994">
    <property type="entry name" value="INTEGRASE"/>
    <property type="match status" value="1"/>
</dbReference>
<gene>
    <name evidence="3" type="ORF">O181_065222</name>
</gene>
<keyword evidence="4" id="KW-1185">Reference proteome</keyword>
<protein>
    <recommendedName>
        <fullName evidence="2">Integrase catalytic domain-containing protein</fullName>
    </recommendedName>
</protein>
<evidence type="ECO:0000259" key="2">
    <source>
        <dbReference type="PROSITE" id="PS50994"/>
    </source>
</evidence>
<dbReference type="InterPro" id="IPR036397">
    <property type="entry name" value="RNaseH_sf"/>
</dbReference>
<dbReference type="PANTHER" id="PTHR37984">
    <property type="entry name" value="PROTEIN CBG26694"/>
    <property type="match status" value="1"/>
</dbReference>
<dbReference type="Gene3D" id="3.30.420.10">
    <property type="entry name" value="Ribonuclease H-like superfamily/Ribonuclease H"/>
    <property type="match status" value="1"/>
</dbReference>
<proteinExistence type="predicted"/>
<dbReference type="GO" id="GO:0015074">
    <property type="term" value="P:DNA integration"/>
    <property type="evidence" value="ECO:0007669"/>
    <property type="project" value="InterPro"/>
</dbReference>
<dbReference type="InterPro" id="IPR001584">
    <property type="entry name" value="Integrase_cat-core"/>
</dbReference>
<dbReference type="SUPFAM" id="SSF53098">
    <property type="entry name" value="Ribonuclease H-like"/>
    <property type="match status" value="1"/>
</dbReference>
<dbReference type="EMBL" id="AVOT02031867">
    <property type="protein sequence ID" value="MBW0525507.1"/>
    <property type="molecule type" value="Genomic_DNA"/>
</dbReference>
<organism evidence="3 4">
    <name type="scientific">Austropuccinia psidii MF-1</name>
    <dbReference type="NCBI Taxonomy" id="1389203"/>
    <lineage>
        <taxon>Eukaryota</taxon>
        <taxon>Fungi</taxon>
        <taxon>Dikarya</taxon>
        <taxon>Basidiomycota</taxon>
        <taxon>Pucciniomycotina</taxon>
        <taxon>Pucciniomycetes</taxon>
        <taxon>Pucciniales</taxon>
        <taxon>Sphaerophragmiaceae</taxon>
        <taxon>Austropuccinia</taxon>
    </lineage>
</organism>
<keyword evidence="1" id="KW-0694">RNA-binding</keyword>
<evidence type="ECO:0000256" key="1">
    <source>
        <dbReference type="ARBA" id="ARBA00022884"/>
    </source>
</evidence>
<evidence type="ECO:0000313" key="4">
    <source>
        <dbReference type="Proteomes" id="UP000765509"/>
    </source>
</evidence>
<comment type="caution">
    <text evidence="3">The sequence shown here is derived from an EMBL/GenBank/DDBJ whole genome shotgun (WGS) entry which is preliminary data.</text>
</comment>